<dbReference type="GO" id="GO:0003677">
    <property type="term" value="F:DNA binding"/>
    <property type="evidence" value="ECO:0007669"/>
    <property type="project" value="TreeGrafter"/>
</dbReference>
<feature type="compositionally biased region" description="Polar residues" evidence="1">
    <location>
        <begin position="259"/>
        <end position="268"/>
    </location>
</feature>
<dbReference type="InterPro" id="IPR027417">
    <property type="entry name" value="P-loop_NTPase"/>
</dbReference>
<accession>A0A9W8NUJ1</accession>
<feature type="region of interest" description="Disordered" evidence="1">
    <location>
        <begin position="417"/>
        <end position="436"/>
    </location>
</feature>
<evidence type="ECO:0008006" key="4">
    <source>
        <dbReference type="Google" id="ProtNLM"/>
    </source>
</evidence>
<feature type="region of interest" description="Disordered" evidence="1">
    <location>
        <begin position="234"/>
        <end position="268"/>
    </location>
</feature>
<dbReference type="PANTHER" id="PTHR23389">
    <property type="entry name" value="CHROMOSOME TRANSMISSION FIDELITY FACTOR 18"/>
    <property type="match status" value="1"/>
</dbReference>
<keyword evidence="3" id="KW-1185">Reference proteome</keyword>
<gene>
    <name evidence="2" type="ORF">DFH05DRAFT_1504659</name>
</gene>
<evidence type="ECO:0000313" key="3">
    <source>
        <dbReference type="Proteomes" id="UP001142393"/>
    </source>
</evidence>
<proteinExistence type="predicted"/>
<protein>
    <recommendedName>
        <fullName evidence="4">P-loop containing nucleoside triphosphate hydrolase protein</fullName>
    </recommendedName>
</protein>
<dbReference type="PANTHER" id="PTHR23389:SF21">
    <property type="entry name" value="ATPASE FAMILY AAA DOMAIN-CONTAINING PROTEIN 5"/>
    <property type="match status" value="1"/>
</dbReference>
<sequence>MRAVIHCNAGGAMPGLKMEIARLHVSFTFRIRPAPSSAHTSSSLNHHPLFCPPRLPGKMVADRKRSENASMPSTLVATRSKPNLHQKSILDLFPKKAKNVVTISMGSSHSAQDQPRSEHLNFNYEHRKITGARNRQTNLDPELRCISIDEAVDLPLISEQTTTSPEQMASAPLLEAYTSYSNRFLTPEMQAVESATGLREDDPIVVDSSPVKTYSQPIKAPPKAPYSIFADRTRRDPSVTPVNPAKTPLSHREAPFPDFSSQHVRGPQTTYTAPPMRFPLRCHAITTSNPSVSLSDIIGISPKQTAGDNQNELRFHASPSHIVRVAHLTSIPTEHLQSHPVIAHLVETATSGTHSFSGYSHRLWADKWRPSRADHVLGNEEQAIFLRQWLCALEVHFITASAPPLVNNFAASQISGKIGKGKTKSTGTEKRGTKRRNVIRAVDKRKRRRIDSDDDDDSWIVYSDNISEDESPPIDDFLEDINKSADEPPPRLHRRLPRSSSLSTIHSSLNNNLSFQDRLTNTILLSGPNSSGKTAAVYACAEELGWEVFEVYPGVGKRSGANLDNLVGEVGKNHLVRKTRFRVGDSGTNINADGSLISAFACGPEKNTRPVGIPNDHRERSSSVTGFGFVEELNDSQHGDHEATARQSLILIEEVDVLFKEDVNFWGSLISLIRDCKRPVILTCNDISLVPVADLPLQDVLHYQLCSTSAATSFLQALCCAEGYLLDREVLSRFYERPGFCELDPPRLDLRRAIHNLQLWCPENIAGAEPTECDREIEDMLYWDWPDDRPLENESSDASSYQVRQTHSIGSPEANHAELVSFADCYLLRKVTDTPKEMGLNESPSNGADEVLGYRSVQTNRSASRFSRFGYHDFDELIMSTIIELSRGAHSCPRSAGYSNAFSPGTRERTARVRYDETVQEFGHNVVAGRSQILRRPVFDLEYLPWIRQIVAAEDRREQVMLRNDAVGVGRRTRNSQKYSRMIELSENARRGLDATGLDWS</sequence>
<organism evidence="2 3">
    <name type="scientific">Lentinula detonsa</name>
    <dbReference type="NCBI Taxonomy" id="2804962"/>
    <lineage>
        <taxon>Eukaryota</taxon>
        <taxon>Fungi</taxon>
        <taxon>Dikarya</taxon>
        <taxon>Basidiomycota</taxon>
        <taxon>Agaricomycotina</taxon>
        <taxon>Agaricomycetes</taxon>
        <taxon>Agaricomycetidae</taxon>
        <taxon>Agaricales</taxon>
        <taxon>Marasmiineae</taxon>
        <taxon>Omphalotaceae</taxon>
        <taxon>Lentinula</taxon>
    </lineage>
</organism>
<reference evidence="2 3" key="1">
    <citation type="journal article" date="2023" name="Proc. Natl. Acad. Sci. U.S.A.">
        <title>A global phylogenomic analysis of the shiitake genus Lentinula.</title>
        <authorList>
            <person name="Sierra-Patev S."/>
            <person name="Min B."/>
            <person name="Naranjo-Ortiz M."/>
            <person name="Looney B."/>
            <person name="Konkel Z."/>
            <person name="Slot J.C."/>
            <person name="Sakamoto Y."/>
            <person name="Steenwyk J.L."/>
            <person name="Rokas A."/>
            <person name="Carro J."/>
            <person name="Camarero S."/>
            <person name="Ferreira P."/>
            <person name="Molpeceres G."/>
            <person name="Ruiz-Duenas F.J."/>
            <person name="Serrano A."/>
            <person name="Henrissat B."/>
            <person name="Drula E."/>
            <person name="Hughes K.W."/>
            <person name="Mata J.L."/>
            <person name="Ishikawa N.K."/>
            <person name="Vargas-Isla R."/>
            <person name="Ushijima S."/>
            <person name="Smith C.A."/>
            <person name="Donoghue J."/>
            <person name="Ahrendt S."/>
            <person name="Andreopoulos W."/>
            <person name="He G."/>
            <person name="LaButti K."/>
            <person name="Lipzen A."/>
            <person name="Ng V."/>
            <person name="Riley R."/>
            <person name="Sandor L."/>
            <person name="Barry K."/>
            <person name="Martinez A.T."/>
            <person name="Xiao Y."/>
            <person name="Gibbons J.G."/>
            <person name="Terashima K."/>
            <person name="Grigoriev I.V."/>
            <person name="Hibbett D."/>
        </authorList>
    </citation>
    <scope>NUCLEOTIDE SEQUENCE [LARGE SCALE GENOMIC DNA]</scope>
    <source>
        <strain evidence="2 3">TFB7810</strain>
    </source>
</reference>
<evidence type="ECO:0000313" key="2">
    <source>
        <dbReference type="EMBL" id="KAJ3741126.1"/>
    </source>
</evidence>
<comment type="caution">
    <text evidence="2">The sequence shown here is derived from an EMBL/GenBank/DDBJ whole genome shotgun (WGS) entry which is preliminary data.</text>
</comment>
<dbReference type="EMBL" id="JANVFU010000012">
    <property type="protein sequence ID" value="KAJ3741126.1"/>
    <property type="molecule type" value="Genomic_DNA"/>
</dbReference>
<name>A0A9W8NUJ1_9AGAR</name>
<evidence type="ECO:0000256" key="1">
    <source>
        <dbReference type="SAM" id="MobiDB-lite"/>
    </source>
</evidence>
<dbReference type="Proteomes" id="UP001142393">
    <property type="component" value="Unassembled WGS sequence"/>
</dbReference>
<dbReference type="Gene3D" id="3.40.50.300">
    <property type="entry name" value="P-loop containing nucleotide triphosphate hydrolases"/>
    <property type="match status" value="1"/>
</dbReference>
<dbReference type="SUPFAM" id="SSF52540">
    <property type="entry name" value="P-loop containing nucleoside triphosphate hydrolases"/>
    <property type="match status" value="1"/>
</dbReference>
<dbReference type="AlphaFoldDB" id="A0A9W8NUJ1"/>
<dbReference type="GO" id="GO:0005634">
    <property type="term" value="C:nucleus"/>
    <property type="evidence" value="ECO:0007669"/>
    <property type="project" value="TreeGrafter"/>
</dbReference>